<evidence type="ECO:0000313" key="1">
    <source>
        <dbReference type="EMBL" id="TFK25102.1"/>
    </source>
</evidence>
<dbReference type="EMBL" id="ML210190">
    <property type="protein sequence ID" value="TFK25102.1"/>
    <property type="molecule type" value="Genomic_DNA"/>
</dbReference>
<accession>A0A5C3KXA8</accession>
<evidence type="ECO:0000313" key="2">
    <source>
        <dbReference type="Proteomes" id="UP000307440"/>
    </source>
</evidence>
<gene>
    <name evidence="1" type="ORF">FA15DRAFT_372479</name>
</gene>
<protein>
    <submittedName>
        <fullName evidence="1">Uncharacterized protein</fullName>
    </submittedName>
</protein>
<name>A0A5C3KXA8_COPMA</name>
<sequence>MSHHQIQARTFFGQGSKESNLLTDKDVMVAITGLIHFGSPSLPRLSCPALLLSSDVQIQTYPAISFSPPSCQMPVAGSLQKNVPMAPGEMGGIRILRDPPYIFSLPGCLGYHLMHRTTPPVGLLYGISSRELGMKLFRFVYVTYATDH</sequence>
<keyword evidence="2" id="KW-1185">Reference proteome</keyword>
<dbReference type="AlphaFoldDB" id="A0A5C3KXA8"/>
<reference evidence="1 2" key="1">
    <citation type="journal article" date="2019" name="Nat. Ecol. Evol.">
        <title>Megaphylogeny resolves global patterns of mushroom evolution.</title>
        <authorList>
            <person name="Varga T."/>
            <person name="Krizsan K."/>
            <person name="Foldi C."/>
            <person name="Dima B."/>
            <person name="Sanchez-Garcia M."/>
            <person name="Sanchez-Ramirez S."/>
            <person name="Szollosi G.J."/>
            <person name="Szarkandi J.G."/>
            <person name="Papp V."/>
            <person name="Albert L."/>
            <person name="Andreopoulos W."/>
            <person name="Angelini C."/>
            <person name="Antonin V."/>
            <person name="Barry K.W."/>
            <person name="Bougher N.L."/>
            <person name="Buchanan P."/>
            <person name="Buyck B."/>
            <person name="Bense V."/>
            <person name="Catcheside P."/>
            <person name="Chovatia M."/>
            <person name="Cooper J."/>
            <person name="Damon W."/>
            <person name="Desjardin D."/>
            <person name="Finy P."/>
            <person name="Geml J."/>
            <person name="Haridas S."/>
            <person name="Hughes K."/>
            <person name="Justo A."/>
            <person name="Karasinski D."/>
            <person name="Kautmanova I."/>
            <person name="Kiss B."/>
            <person name="Kocsube S."/>
            <person name="Kotiranta H."/>
            <person name="LaButti K.M."/>
            <person name="Lechner B.E."/>
            <person name="Liimatainen K."/>
            <person name="Lipzen A."/>
            <person name="Lukacs Z."/>
            <person name="Mihaltcheva S."/>
            <person name="Morgado L.N."/>
            <person name="Niskanen T."/>
            <person name="Noordeloos M.E."/>
            <person name="Ohm R.A."/>
            <person name="Ortiz-Santana B."/>
            <person name="Ovrebo C."/>
            <person name="Racz N."/>
            <person name="Riley R."/>
            <person name="Savchenko A."/>
            <person name="Shiryaev A."/>
            <person name="Soop K."/>
            <person name="Spirin V."/>
            <person name="Szebenyi C."/>
            <person name="Tomsovsky M."/>
            <person name="Tulloss R.E."/>
            <person name="Uehling J."/>
            <person name="Grigoriev I.V."/>
            <person name="Vagvolgyi C."/>
            <person name="Papp T."/>
            <person name="Martin F.M."/>
            <person name="Miettinen O."/>
            <person name="Hibbett D.S."/>
            <person name="Nagy L.G."/>
        </authorList>
    </citation>
    <scope>NUCLEOTIDE SEQUENCE [LARGE SCALE GENOMIC DNA]</scope>
    <source>
        <strain evidence="1 2">CBS 121175</strain>
    </source>
</reference>
<dbReference type="Proteomes" id="UP000307440">
    <property type="component" value="Unassembled WGS sequence"/>
</dbReference>
<organism evidence="1 2">
    <name type="scientific">Coprinopsis marcescibilis</name>
    <name type="common">Agaric fungus</name>
    <name type="synonym">Psathyrella marcescibilis</name>
    <dbReference type="NCBI Taxonomy" id="230819"/>
    <lineage>
        <taxon>Eukaryota</taxon>
        <taxon>Fungi</taxon>
        <taxon>Dikarya</taxon>
        <taxon>Basidiomycota</taxon>
        <taxon>Agaricomycotina</taxon>
        <taxon>Agaricomycetes</taxon>
        <taxon>Agaricomycetidae</taxon>
        <taxon>Agaricales</taxon>
        <taxon>Agaricineae</taxon>
        <taxon>Psathyrellaceae</taxon>
        <taxon>Coprinopsis</taxon>
    </lineage>
</organism>
<proteinExistence type="predicted"/>